<dbReference type="GO" id="GO:0004493">
    <property type="term" value="F:methylmalonyl-CoA epimerase activity"/>
    <property type="evidence" value="ECO:0007669"/>
    <property type="project" value="TreeGrafter"/>
</dbReference>
<dbReference type="PROSITE" id="PS00934">
    <property type="entry name" value="GLYOXALASE_I_1"/>
    <property type="match status" value="1"/>
</dbReference>
<name>A0A239PC66_9ACTN</name>
<keyword evidence="1" id="KW-0479">Metal-binding</keyword>
<proteinExistence type="predicted"/>
<sequence length="276" mass="29714">MTTETIPSTRLHTVRLGVRDLDRSTRFYRDLLGFTEVRDGLLSAGPALVELTEIGPDGTIGDWVNDDLQGGVRHVGLKVSDVDDRIRRLEAAGVTVLSPPADVLGDVRIAFFLDPDGARLEYIQGALNYQVVHSPEHADAEAADLPGPRDAPRFDHVAVTVDDLTATLRFYCEGLGFELIGQIRHHDDPRGFLMTYLRAGAAVLEVFSFDVPTGGNPTPAAEAPLVGFRSVSVAAEDLRTAVVRAVAAGGRLLAERDSSATLLDPDGVLVTIRSPR</sequence>
<dbReference type="Proteomes" id="UP000198362">
    <property type="component" value="Unassembled WGS sequence"/>
</dbReference>
<dbReference type="InterPro" id="IPR029068">
    <property type="entry name" value="Glyas_Bleomycin-R_OHBP_Dase"/>
</dbReference>
<dbReference type="Pfam" id="PF00903">
    <property type="entry name" value="Glyoxalase"/>
    <property type="match status" value="2"/>
</dbReference>
<dbReference type="PANTHER" id="PTHR43048:SF3">
    <property type="entry name" value="METHYLMALONYL-COA EPIMERASE, MITOCHONDRIAL"/>
    <property type="match status" value="1"/>
</dbReference>
<dbReference type="PROSITE" id="PS51819">
    <property type="entry name" value="VOC"/>
    <property type="match status" value="2"/>
</dbReference>
<keyword evidence="4" id="KW-1185">Reference proteome</keyword>
<dbReference type="GO" id="GO:0004462">
    <property type="term" value="F:lactoylglutathione lyase activity"/>
    <property type="evidence" value="ECO:0007669"/>
    <property type="project" value="InterPro"/>
</dbReference>
<accession>A0A239PC66</accession>
<evidence type="ECO:0000259" key="2">
    <source>
        <dbReference type="PROSITE" id="PS51819"/>
    </source>
</evidence>
<dbReference type="InterPro" id="IPR018146">
    <property type="entry name" value="Glyoxalase_1_CS"/>
</dbReference>
<dbReference type="GO" id="GO:0046491">
    <property type="term" value="P:L-methylmalonyl-CoA metabolic process"/>
    <property type="evidence" value="ECO:0007669"/>
    <property type="project" value="TreeGrafter"/>
</dbReference>
<protein>
    <recommendedName>
        <fullName evidence="2">VOC domain-containing protein</fullName>
    </recommendedName>
</protein>
<dbReference type="InterPro" id="IPR051785">
    <property type="entry name" value="MMCE/EMCE_epimerase"/>
</dbReference>
<evidence type="ECO:0000256" key="1">
    <source>
        <dbReference type="ARBA" id="ARBA00022723"/>
    </source>
</evidence>
<evidence type="ECO:0000313" key="3">
    <source>
        <dbReference type="EMBL" id="SNT63979.1"/>
    </source>
</evidence>
<dbReference type="PANTHER" id="PTHR43048">
    <property type="entry name" value="METHYLMALONYL-COA EPIMERASE"/>
    <property type="match status" value="1"/>
</dbReference>
<dbReference type="GO" id="GO:0046872">
    <property type="term" value="F:metal ion binding"/>
    <property type="evidence" value="ECO:0007669"/>
    <property type="project" value="UniProtKB-KW"/>
</dbReference>
<dbReference type="RefSeq" id="WP_089254245.1">
    <property type="nucleotide sequence ID" value="NZ_FZPH01000016.1"/>
</dbReference>
<dbReference type="InterPro" id="IPR037523">
    <property type="entry name" value="VOC_core"/>
</dbReference>
<dbReference type="OrthoDB" id="115162at2"/>
<dbReference type="EMBL" id="FZPH01000016">
    <property type="protein sequence ID" value="SNT63979.1"/>
    <property type="molecule type" value="Genomic_DNA"/>
</dbReference>
<reference evidence="3 4" key="1">
    <citation type="submission" date="2017-06" db="EMBL/GenBank/DDBJ databases">
        <authorList>
            <person name="Kim H.J."/>
            <person name="Triplett B.A."/>
        </authorList>
    </citation>
    <scope>NUCLEOTIDE SEQUENCE [LARGE SCALE GENOMIC DNA]</scope>
    <source>
        <strain evidence="3 4">CGMCC 4.5593</strain>
    </source>
</reference>
<dbReference type="SUPFAM" id="SSF54593">
    <property type="entry name" value="Glyoxalase/Bleomycin resistance protein/Dihydroxybiphenyl dioxygenase"/>
    <property type="match status" value="2"/>
</dbReference>
<gene>
    <name evidence="3" type="ORF">SAMN05421812_11652</name>
</gene>
<feature type="domain" description="VOC" evidence="2">
    <location>
        <begin position="153"/>
        <end position="275"/>
    </location>
</feature>
<dbReference type="InterPro" id="IPR004360">
    <property type="entry name" value="Glyas_Fos-R_dOase_dom"/>
</dbReference>
<evidence type="ECO:0000313" key="4">
    <source>
        <dbReference type="Proteomes" id="UP000198362"/>
    </source>
</evidence>
<organism evidence="3 4">
    <name type="scientific">Asanoa hainanensis</name>
    <dbReference type="NCBI Taxonomy" id="560556"/>
    <lineage>
        <taxon>Bacteria</taxon>
        <taxon>Bacillati</taxon>
        <taxon>Actinomycetota</taxon>
        <taxon>Actinomycetes</taxon>
        <taxon>Micromonosporales</taxon>
        <taxon>Micromonosporaceae</taxon>
        <taxon>Asanoa</taxon>
    </lineage>
</organism>
<feature type="domain" description="VOC" evidence="2">
    <location>
        <begin position="10"/>
        <end position="125"/>
    </location>
</feature>
<dbReference type="Gene3D" id="3.10.180.10">
    <property type="entry name" value="2,3-Dihydroxybiphenyl 1,2-Dioxygenase, domain 1"/>
    <property type="match status" value="2"/>
</dbReference>
<dbReference type="AlphaFoldDB" id="A0A239PC66"/>